<keyword evidence="2" id="KW-1185">Reference proteome</keyword>
<evidence type="ECO:0000313" key="2">
    <source>
        <dbReference type="Proteomes" id="UP001304300"/>
    </source>
</evidence>
<dbReference type="RefSeq" id="WP_317835092.1">
    <property type="nucleotide sequence ID" value="NZ_CP136920.1"/>
</dbReference>
<evidence type="ECO:0000313" key="1">
    <source>
        <dbReference type="EMBL" id="WOO42569.1"/>
    </source>
</evidence>
<dbReference type="Proteomes" id="UP001304300">
    <property type="component" value="Chromosome"/>
</dbReference>
<dbReference type="AlphaFoldDB" id="A0AAQ3LAE6"/>
<name>A0AAQ3LAE6_9BACT</name>
<dbReference type="KEGG" id="puo:RZN69_05660"/>
<protein>
    <submittedName>
        <fullName evidence="1">Uncharacterized protein</fullName>
    </submittedName>
</protein>
<dbReference type="EMBL" id="CP136920">
    <property type="protein sequence ID" value="WOO42569.1"/>
    <property type="molecule type" value="Genomic_DNA"/>
</dbReference>
<accession>A0AAQ3LAE6</accession>
<proteinExistence type="predicted"/>
<reference evidence="1 2" key="1">
    <citation type="submission" date="2023-10" db="EMBL/GenBank/DDBJ databases">
        <title>Rubellicoccus peritrichatus gen. nov., sp. nov., isolated from an algae of coral reef tank.</title>
        <authorList>
            <person name="Luo J."/>
        </authorList>
    </citation>
    <scope>NUCLEOTIDE SEQUENCE [LARGE SCALE GENOMIC DNA]</scope>
    <source>
        <strain evidence="1 2">CR14</strain>
    </source>
</reference>
<gene>
    <name evidence="1" type="ORF">RZN69_05660</name>
</gene>
<sequence>MISTIVDSPVSASFDNEGADRIEMLRRMLVDLYEFSSFRIHGDIVMFSRFLQRHEDDLESCLLYHVLVGSTPPESCTFLDLDGEYSIELFIREAWMALSFLPSRKRLRISLSKSQIEEQYQRKCNQTDSLSSSGIYLCR</sequence>
<organism evidence="1 2">
    <name type="scientific">Rubellicoccus peritrichatus</name>
    <dbReference type="NCBI Taxonomy" id="3080537"/>
    <lineage>
        <taxon>Bacteria</taxon>
        <taxon>Pseudomonadati</taxon>
        <taxon>Verrucomicrobiota</taxon>
        <taxon>Opitutia</taxon>
        <taxon>Puniceicoccales</taxon>
        <taxon>Cerasicoccaceae</taxon>
        <taxon>Rubellicoccus</taxon>
    </lineage>
</organism>